<evidence type="ECO:0000313" key="2">
    <source>
        <dbReference type="Proteomes" id="UP000078046"/>
    </source>
</evidence>
<feature type="non-terminal residue" evidence="1">
    <location>
        <position position="1"/>
    </location>
</feature>
<comment type="caution">
    <text evidence="1">The sequence shown here is derived from an EMBL/GenBank/DDBJ whole genome shotgun (WGS) entry which is preliminary data.</text>
</comment>
<dbReference type="Proteomes" id="UP000078046">
    <property type="component" value="Unassembled WGS sequence"/>
</dbReference>
<proteinExistence type="predicted"/>
<dbReference type="EMBL" id="LWCA01001760">
    <property type="protein sequence ID" value="OAF64545.1"/>
    <property type="molecule type" value="Genomic_DNA"/>
</dbReference>
<dbReference type="AlphaFoldDB" id="A0A177ARD8"/>
<name>A0A177ARD8_9BILA</name>
<protein>
    <submittedName>
        <fullName evidence="1">Uncharacterized protein</fullName>
    </submittedName>
</protein>
<sequence>VLENFKDLTVKSNNITEYLPHENSIINVRENEESFFSCSVEGGMPRPKLAIYIDNIDKTDAFKYKLRKEELGQFPFQYHNYILSKENEKITFDYNFNGLELICMANQSFDLYKYSTGGNVKNFPENKYIAKKFTLNVTYEPKFNCLKKILLFYQQKNVTFSCIIHANPPIKPDEIYYEIVELDHINQSEKDDTDQNEEQRDVTTTISKDKTNIVKIKTDINDINEMVKVEITINNISHKFSVGELGLFLNVTNNHNDVKTQMFTFTNDAYNVKHDRNYADDTNEINSAYIFPSLHILLILIYSLIFNF</sequence>
<keyword evidence="2" id="KW-1185">Reference proteome</keyword>
<gene>
    <name evidence="1" type="ORF">A3Q56_07749</name>
</gene>
<accession>A0A177ARD8</accession>
<evidence type="ECO:0000313" key="1">
    <source>
        <dbReference type="EMBL" id="OAF64545.1"/>
    </source>
</evidence>
<organism evidence="1 2">
    <name type="scientific">Intoshia linei</name>
    <dbReference type="NCBI Taxonomy" id="1819745"/>
    <lineage>
        <taxon>Eukaryota</taxon>
        <taxon>Metazoa</taxon>
        <taxon>Spiralia</taxon>
        <taxon>Lophotrochozoa</taxon>
        <taxon>Mesozoa</taxon>
        <taxon>Orthonectida</taxon>
        <taxon>Rhopaluridae</taxon>
        <taxon>Intoshia</taxon>
    </lineage>
</organism>
<reference evidence="1 2" key="1">
    <citation type="submission" date="2016-04" db="EMBL/GenBank/DDBJ databases">
        <title>The genome of Intoshia linei affirms orthonectids as highly simplified spiralians.</title>
        <authorList>
            <person name="Mikhailov K.V."/>
            <person name="Slusarev G.S."/>
            <person name="Nikitin M.A."/>
            <person name="Logacheva M.D."/>
            <person name="Penin A."/>
            <person name="Aleoshin V."/>
            <person name="Panchin Y.V."/>
        </authorList>
    </citation>
    <scope>NUCLEOTIDE SEQUENCE [LARGE SCALE GENOMIC DNA]</scope>
    <source>
        <strain evidence="1">Intl2013</strain>
        <tissue evidence="1">Whole animal</tissue>
    </source>
</reference>